<dbReference type="PROSITE" id="PS51257">
    <property type="entry name" value="PROKAR_LIPOPROTEIN"/>
    <property type="match status" value="1"/>
</dbReference>
<dbReference type="EMBL" id="LVLH01000052">
    <property type="protein sequence ID" value="OAB48655.1"/>
    <property type="molecule type" value="Genomic_DNA"/>
</dbReference>
<dbReference type="RefSeq" id="WP_063626370.1">
    <property type="nucleotide sequence ID" value="NZ_LVLH01000052.1"/>
</dbReference>
<evidence type="ECO:0000313" key="1">
    <source>
        <dbReference type="EMBL" id="OAB48655.1"/>
    </source>
</evidence>
<name>A0A162MH43_9BACT</name>
<evidence type="ECO:0000313" key="2">
    <source>
        <dbReference type="Proteomes" id="UP000076983"/>
    </source>
</evidence>
<proteinExistence type="predicted"/>
<dbReference type="OrthoDB" id="393355at2"/>
<reference evidence="1 2" key="1">
    <citation type="submission" date="2016-03" db="EMBL/GenBank/DDBJ databases">
        <title>Genome sequence of Mycoplasma gallinarum strain Mgn_IPT.</title>
        <authorList>
            <person name="Yacoub E."/>
            <person name="Sirand-Pugnet P."/>
            <person name="Barre A."/>
            <person name="Maurier F."/>
            <person name="Blanchard A."/>
            <person name="Ben Abdelmoumen B.M."/>
        </authorList>
    </citation>
    <scope>NUCLEOTIDE SEQUENCE [LARGE SCALE GENOMIC DNA]</scope>
    <source>
        <strain evidence="1 2">Mgn_IPT</strain>
    </source>
</reference>
<dbReference type="PATRIC" id="fig|29557.3.peg.636"/>
<dbReference type="STRING" id="29557.MGALLINA_06210"/>
<keyword evidence="2" id="KW-1185">Reference proteome</keyword>
<protein>
    <recommendedName>
        <fullName evidence="3">Lipoprotein</fullName>
    </recommendedName>
</protein>
<sequence length="783" mass="90598">MKKIKFLPLSIFATLPTIMTVACKNDKEQEETNLVNIRNDLKSDKIYNLSNFGYEENNQRADIISFIKNYFAKNEHNELLKFKNPEASNETITYKKFVQNDFAVKYFNFDETGFKNLLQTKLGLNSKYLENFATEIQYFNIRRDLNNYLDVIIPVKVKILADKKVYKIGNLYQEFVLNFKIKNMKMEQSDAKKYQNLKTKFLEFQEVVTNNNLNKNDFQLHFNNEIATKLNTTSIKNWTKSDLNQLVSLNLNENITNFINENQAKLITNTETNAKSVQGYIFKVFVENIDFDNVNDFNQINLKVRFALAQANKYSENGDTIVFDENNLLNLGFSQNYQINLDQNSFTNPDEYGKYLEAIENIIISENLHIELKNNNIYNFDFRWLNDLKFLKNNLVFLNTFNQNYKINWNINDFIESNLKGAKLKFNLEFNNKQYLITKEIGNYNFAYVFDPAFEDANPNVLDFNVNRLDQSNLTKVNENIFNLFGTNLFAGGYDTNRSFYGPNNNVPIFIHLGEDYIAPQKTAIVAPFDGEVIALYYAPSNDVATGIGTTLVMRTEVENLKTVLSPREYEDILKRKWNENSETKDYVYIGFIHLDQENTLNNQAKNWIAQEVQVGNRQMQVVTSISPNNPAKVNKNEVIGYLGTSNENGGWMTHAHIAIISNYKVWNNANDFGTLNKSPYEKRLTNYTNADGTIKNPSAARVPGVYGTLKDPINYEVSPITGEFILAEAGKKIKLDEIPVFYNNPMQNREITDSVIDPNYIYKLRGDTTLTFDITDLFKIDN</sequence>
<dbReference type="Gene3D" id="2.70.70.10">
    <property type="entry name" value="Glucose Permease (Domain IIA)"/>
    <property type="match status" value="1"/>
</dbReference>
<dbReference type="Proteomes" id="UP000076983">
    <property type="component" value="Unassembled WGS sequence"/>
</dbReference>
<comment type="caution">
    <text evidence="1">The sequence shown here is derived from an EMBL/GenBank/DDBJ whole genome shotgun (WGS) entry which is preliminary data.</text>
</comment>
<accession>A0A162MH43</accession>
<evidence type="ECO:0008006" key="3">
    <source>
        <dbReference type="Google" id="ProtNLM"/>
    </source>
</evidence>
<dbReference type="AlphaFoldDB" id="A0A162MH43"/>
<gene>
    <name evidence="1" type="ORF">MGALLINA_06210</name>
</gene>
<organism evidence="1 2">
    <name type="scientific">Mycoplasmopsis gallinarum</name>
    <dbReference type="NCBI Taxonomy" id="29557"/>
    <lineage>
        <taxon>Bacteria</taxon>
        <taxon>Bacillati</taxon>
        <taxon>Mycoplasmatota</taxon>
        <taxon>Mycoplasmoidales</taxon>
        <taxon>Metamycoplasmataceae</taxon>
        <taxon>Mycoplasmopsis</taxon>
    </lineage>
</organism>
<dbReference type="NCBIfam" id="NF045981">
    <property type="entry name" value="MSC0775_fam_LP"/>
    <property type="match status" value="1"/>
</dbReference>
<dbReference type="InterPro" id="IPR011055">
    <property type="entry name" value="Dup_hybrid_motif"/>
</dbReference>